<dbReference type="OrthoDB" id="5946976at2759"/>
<dbReference type="InterPro" id="IPR012856">
    <property type="entry name" value="DAP_B_dom"/>
</dbReference>
<comment type="similarity">
    <text evidence="2">Belongs to the peptidase S12 family.</text>
</comment>
<name>A0A9P4J8P3_9PEZI</name>
<dbReference type="GO" id="GO:0004177">
    <property type="term" value="F:aminopeptidase activity"/>
    <property type="evidence" value="ECO:0007669"/>
    <property type="project" value="UniProtKB-KW"/>
</dbReference>
<evidence type="ECO:0000313" key="6">
    <source>
        <dbReference type="Proteomes" id="UP000799439"/>
    </source>
</evidence>
<dbReference type="Pfam" id="PF00144">
    <property type="entry name" value="Beta-lactamase"/>
    <property type="match status" value="1"/>
</dbReference>
<dbReference type="InterPro" id="IPR001466">
    <property type="entry name" value="Beta-lactam-related"/>
</dbReference>
<evidence type="ECO:0000256" key="2">
    <source>
        <dbReference type="ARBA" id="ARBA00038215"/>
    </source>
</evidence>
<feature type="domain" description="D-aminopeptidase" evidence="4">
    <location>
        <begin position="347"/>
        <end position="528"/>
    </location>
</feature>
<evidence type="ECO:0000259" key="3">
    <source>
        <dbReference type="Pfam" id="PF00144"/>
    </source>
</evidence>
<dbReference type="EMBL" id="ML996083">
    <property type="protein sequence ID" value="KAF2155477.1"/>
    <property type="molecule type" value="Genomic_DNA"/>
</dbReference>
<organism evidence="5 6">
    <name type="scientific">Myriangium duriaei CBS 260.36</name>
    <dbReference type="NCBI Taxonomy" id="1168546"/>
    <lineage>
        <taxon>Eukaryota</taxon>
        <taxon>Fungi</taxon>
        <taxon>Dikarya</taxon>
        <taxon>Ascomycota</taxon>
        <taxon>Pezizomycotina</taxon>
        <taxon>Dothideomycetes</taxon>
        <taxon>Dothideomycetidae</taxon>
        <taxon>Myriangiales</taxon>
        <taxon>Myriangiaceae</taxon>
        <taxon>Myriangium</taxon>
    </lineage>
</organism>
<dbReference type="SUPFAM" id="SSF50886">
    <property type="entry name" value="D-aminopeptidase, middle and C-terminal domains"/>
    <property type="match status" value="2"/>
</dbReference>
<keyword evidence="1" id="KW-0378">Hydrolase</keyword>
<keyword evidence="1" id="KW-0031">Aminopeptidase</keyword>
<dbReference type="PANTHER" id="PTHR46825">
    <property type="entry name" value="D-ALANYL-D-ALANINE-CARBOXYPEPTIDASE/ENDOPEPTIDASE AMPH"/>
    <property type="match status" value="1"/>
</dbReference>
<dbReference type="Gene3D" id="2.40.128.50">
    <property type="match status" value="2"/>
</dbReference>
<proteinExistence type="inferred from homology"/>
<reference evidence="5" key="1">
    <citation type="journal article" date="2020" name="Stud. Mycol.">
        <title>101 Dothideomycetes genomes: a test case for predicting lifestyles and emergence of pathogens.</title>
        <authorList>
            <person name="Haridas S."/>
            <person name="Albert R."/>
            <person name="Binder M."/>
            <person name="Bloem J."/>
            <person name="Labutti K."/>
            <person name="Salamov A."/>
            <person name="Andreopoulos B."/>
            <person name="Baker S."/>
            <person name="Barry K."/>
            <person name="Bills G."/>
            <person name="Bluhm B."/>
            <person name="Cannon C."/>
            <person name="Castanera R."/>
            <person name="Culley D."/>
            <person name="Daum C."/>
            <person name="Ezra D."/>
            <person name="Gonzalez J."/>
            <person name="Henrissat B."/>
            <person name="Kuo A."/>
            <person name="Liang C."/>
            <person name="Lipzen A."/>
            <person name="Lutzoni F."/>
            <person name="Magnuson J."/>
            <person name="Mondo S."/>
            <person name="Nolan M."/>
            <person name="Ohm R."/>
            <person name="Pangilinan J."/>
            <person name="Park H.-J."/>
            <person name="Ramirez L."/>
            <person name="Alfaro M."/>
            <person name="Sun H."/>
            <person name="Tritt A."/>
            <person name="Yoshinaga Y."/>
            <person name="Zwiers L.-H."/>
            <person name="Turgeon B."/>
            <person name="Goodwin S."/>
            <person name="Spatafora J."/>
            <person name="Crous P."/>
            <person name="Grigoriev I."/>
        </authorList>
    </citation>
    <scope>NUCLEOTIDE SEQUENCE</scope>
    <source>
        <strain evidence="5">CBS 260.36</strain>
    </source>
</reference>
<sequence length="530" mass="57988">MAFSSQSLKQAVADVPARYKCPGGAVAVLKDGKVVETHTWGFADLEEKAPMTPGTLLPICSISKQMLCATILGRAQSEPDFLDRMQKELEALLPDMTKNGNLTVHHLWNMQSGIRDYWALTVLWGAKVGQKFSIKGDGPQAMARLGKLHFEPGSEYSYSNVNFYILERCLEKVSGSTFQQLSKEHLFQPAGMHTAAVRPDTAKFPSPIVGYEGTPELGFYPAPNAIEWSGDAGIVASLNDMIAYEQWLERNYADSSSVYRAMIKPQEFSNGKPAPYGHGLARTDADGVVAYRHGGALRGFDLQRLHVPQQNLSVVVLRNMTGKDSSAAADYIVSKALSVEETSRPVVEAASGWNNTFLDDDTHLKIEISLGEPGKLKLVYAGIYPETITLTSPTEAESPGTVARLVGEKLIVDRVHENRRLSATLIPTCTSGVAEKGLSGVYHCQDVDSTLRITGENGMLYGSFEGFLGHGSAHLLRHIGESVWAIYCPRALDASPPGDWTLVLRRDSTGVVKELIVGCWLARNLEYKRQ</sequence>
<comment type="caution">
    <text evidence="5">The sequence shown here is derived from an EMBL/GenBank/DDBJ whole genome shotgun (WGS) entry which is preliminary data.</text>
</comment>
<accession>A0A9P4J8P3</accession>
<dbReference type="Gene3D" id="3.40.710.10">
    <property type="entry name" value="DD-peptidase/beta-lactamase superfamily"/>
    <property type="match status" value="1"/>
</dbReference>
<keyword evidence="6" id="KW-1185">Reference proteome</keyword>
<feature type="domain" description="Beta-lactamase-related" evidence="3">
    <location>
        <begin position="9"/>
        <end position="331"/>
    </location>
</feature>
<gene>
    <name evidence="5" type="ORF">K461DRAFT_276665</name>
</gene>
<keyword evidence="1" id="KW-0645">Protease</keyword>
<dbReference type="AlphaFoldDB" id="A0A9P4J8P3"/>
<dbReference type="InterPro" id="IPR012338">
    <property type="entry name" value="Beta-lactam/transpept-like"/>
</dbReference>
<protein>
    <submittedName>
        <fullName evidence="5">Beta-lactamase/transpeptidase-like protein</fullName>
    </submittedName>
</protein>
<evidence type="ECO:0000256" key="1">
    <source>
        <dbReference type="ARBA" id="ARBA00022438"/>
    </source>
</evidence>
<dbReference type="InterPro" id="IPR027279">
    <property type="entry name" value="D_amino_pept/lipop_sf"/>
</dbReference>
<dbReference type="InterPro" id="IPR050491">
    <property type="entry name" value="AmpC-like"/>
</dbReference>
<dbReference type="Pfam" id="PF07930">
    <property type="entry name" value="DAP_B"/>
    <property type="match status" value="1"/>
</dbReference>
<evidence type="ECO:0000313" key="5">
    <source>
        <dbReference type="EMBL" id="KAF2155477.1"/>
    </source>
</evidence>
<evidence type="ECO:0000259" key="4">
    <source>
        <dbReference type="Pfam" id="PF07930"/>
    </source>
</evidence>
<dbReference type="Proteomes" id="UP000799439">
    <property type="component" value="Unassembled WGS sequence"/>
</dbReference>
<dbReference type="SUPFAM" id="SSF56601">
    <property type="entry name" value="beta-lactamase/transpeptidase-like"/>
    <property type="match status" value="1"/>
</dbReference>
<dbReference type="NCBIfam" id="NF009622">
    <property type="entry name" value="PRK13128.1"/>
    <property type="match status" value="1"/>
</dbReference>
<dbReference type="PANTHER" id="PTHR46825:SF9">
    <property type="entry name" value="BETA-LACTAMASE-RELATED DOMAIN-CONTAINING PROTEIN"/>
    <property type="match status" value="1"/>
</dbReference>